<protein>
    <recommendedName>
        <fullName evidence="4">Glycine-zipper-containing OmpA-like membrane domain-containing protein</fullName>
    </recommendedName>
</protein>
<gene>
    <name evidence="2" type="ORF">LZ519_01415</name>
</gene>
<dbReference type="EMBL" id="JAMGBC010000001">
    <property type="protein sequence ID" value="MCL6677981.1"/>
    <property type="molecule type" value="Genomic_DNA"/>
</dbReference>
<sequence>MRNKLTVLAVIAGITLEGCSSRPREFTPTLAATADQAEFDTAYSTCQQLFIAGKLDSNGRSGSAGVGVAAGAATAAVGTTTAAAIGGYAGLAAMSATIALLPFAILGGAWGMSKMKRAQKEAAVKRAMEGCLAERGYTVTAWQKAPKKPAAATALD</sequence>
<evidence type="ECO:0000256" key="1">
    <source>
        <dbReference type="SAM" id="Phobius"/>
    </source>
</evidence>
<accession>A0ABT0RCJ4</accession>
<evidence type="ECO:0000313" key="2">
    <source>
        <dbReference type="EMBL" id="MCL6677981.1"/>
    </source>
</evidence>
<keyword evidence="3" id="KW-1185">Reference proteome</keyword>
<keyword evidence="1" id="KW-0472">Membrane</keyword>
<keyword evidence="1" id="KW-1133">Transmembrane helix</keyword>
<keyword evidence="1" id="KW-0812">Transmembrane</keyword>
<feature type="transmembrane region" description="Helical" evidence="1">
    <location>
        <begin position="88"/>
        <end position="110"/>
    </location>
</feature>
<evidence type="ECO:0008006" key="4">
    <source>
        <dbReference type="Google" id="ProtNLM"/>
    </source>
</evidence>
<dbReference type="RefSeq" id="WP_249866959.1">
    <property type="nucleotide sequence ID" value="NZ_JAMGBC010000001.1"/>
</dbReference>
<name>A0ABT0RCJ4_9SPHN</name>
<reference evidence="2" key="1">
    <citation type="submission" date="2022-05" db="EMBL/GenBank/DDBJ databases">
        <authorList>
            <person name="Jo J.-H."/>
            <person name="Im W.-T."/>
        </authorList>
    </citation>
    <scope>NUCLEOTIDE SEQUENCE</scope>
    <source>
        <strain evidence="2">RG327</strain>
    </source>
</reference>
<dbReference type="Proteomes" id="UP001165343">
    <property type="component" value="Unassembled WGS sequence"/>
</dbReference>
<organism evidence="2 3">
    <name type="scientific">Sphingomonas anseongensis</name>
    <dbReference type="NCBI Taxonomy" id="2908207"/>
    <lineage>
        <taxon>Bacteria</taxon>
        <taxon>Pseudomonadati</taxon>
        <taxon>Pseudomonadota</taxon>
        <taxon>Alphaproteobacteria</taxon>
        <taxon>Sphingomonadales</taxon>
        <taxon>Sphingomonadaceae</taxon>
        <taxon>Sphingomonas</taxon>
    </lineage>
</organism>
<comment type="caution">
    <text evidence="2">The sequence shown here is derived from an EMBL/GenBank/DDBJ whole genome shotgun (WGS) entry which is preliminary data.</text>
</comment>
<evidence type="ECO:0000313" key="3">
    <source>
        <dbReference type="Proteomes" id="UP001165343"/>
    </source>
</evidence>
<proteinExistence type="predicted"/>